<proteinExistence type="predicted"/>
<dbReference type="Proteomes" id="UP000652763">
    <property type="component" value="Unassembled WGS sequence"/>
</dbReference>
<sequence length="88" mass="10117">MLDHICNVTNCVRPDHLWAVTNTENLRLMHERIAALDKEFWRHTHITPQPDAMLVWAIDNDLPYLKPPAGNCPHELKTLSRIQLALAA</sequence>
<evidence type="ECO:0000313" key="1">
    <source>
        <dbReference type="EMBL" id="MBD8042611.1"/>
    </source>
</evidence>
<comment type="caution">
    <text evidence="1">The sequence shown here is derived from an EMBL/GenBank/DDBJ whole genome shotgun (WGS) entry which is preliminary data.</text>
</comment>
<evidence type="ECO:0000313" key="2">
    <source>
        <dbReference type="Proteomes" id="UP000652763"/>
    </source>
</evidence>
<keyword evidence="1" id="KW-0540">Nuclease</keyword>
<keyword evidence="1" id="KW-0255">Endonuclease</keyword>
<keyword evidence="2" id="KW-1185">Reference proteome</keyword>
<gene>
    <name evidence="1" type="ORF">H9638_02175</name>
</gene>
<dbReference type="EMBL" id="JACSQC010000001">
    <property type="protein sequence ID" value="MBD8042611.1"/>
    <property type="molecule type" value="Genomic_DNA"/>
</dbReference>
<organism evidence="1 2">
    <name type="scientific">Arthrobacter pullicola</name>
    <dbReference type="NCBI Taxonomy" id="2762224"/>
    <lineage>
        <taxon>Bacteria</taxon>
        <taxon>Bacillati</taxon>
        <taxon>Actinomycetota</taxon>
        <taxon>Actinomycetes</taxon>
        <taxon>Micrococcales</taxon>
        <taxon>Micrococcaceae</taxon>
        <taxon>Arthrobacter</taxon>
    </lineage>
</organism>
<name>A0ABR8YES5_9MICC</name>
<dbReference type="GO" id="GO:0004519">
    <property type="term" value="F:endonuclease activity"/>
    <property type="evidence" value="ECO:0007669"/>
    <property type="project" value="UniProtKB-KW"/>
</dbReference>
<accession>A0ABR8YES5</accession>
<reference evidence="1 2" key="1">
    <citation type="submission" date="2020-08" db="EMBL/GenBank/DDBJ databases">
        <title>A Genomic Blueprint of the Chicken Gut Microbiome.</title>
        <authorList>
            <person name="Gilroy R."/>
            <person name="Ravi A."/>
            <person name="Getino M."/>
            <person name="Pursley I."/>
            <person name="Horton D.L."/>
            <person name="Alikhan N.-F."/>
            <person name="Baker D."/>
            <person name="Gharbi K."/>
            <person name="Hall N."/>
            <person name="Watson M."/>
            <person name="Adriaenssens E.M."/>
            <person name="Foster-Nyarko E."/>
            <person name="Jarju S."/>
            <person name="Secka A."/>
            <person name="Antonio M."/>
            <person name="Oren A."/>
            <person name="Chaudhuri R."/>
            <person name="La Ragione R.M."/>
            <person name="Hildebrand F."/>
            <person name="Pallen M.J."/>
        </authorList>
    </citation>
    <scope>NUCLEOTIDE SEQUENCE [LARGE SCALE GENOMIC DNA]</scope>
    <source>
        <strain evidence="1 2">Sa2BUA2</strain>
    </source>
</reference>
<keyword evidence="1" id="KW-0378">Hydrolase</keyword>
<dbReference type="RefSeq" id="WP_191745532.1">
    <property type="nucleotide sequence ID" value="NZ_JACSQC010000001.1"/>
</dbReference>
<protein>
    <submittedName>
        <fullName evidence="1">HNH endonuclease</fullName>
    </submittedName>
</protein>